<accession>A0A1T4Z5U1</accession>
<feature type="signal peptide" evidence="1">
    <location>
        <begin position="1"/>
        <end position="21"/>
    </location>
</feature>
<dbReference type="Proteomes" id="UP000191040">
    <property type="component" value="Chromosome I"/>
</dbReference>
<feature type="chain" id="PRO_5038792511" description="PknH-like extracellular domain-containing protein" evidence="1">
    <location>
        <begin position="22"/>
        <end position="198"/>
    </location>
</feature>
<name>A0A1T4Z5U1_9ACTN</name>
<proteinExistence type="predicted"/>
<dbReference type="PROSITE" id="PS51257">
    <property type="entry name" value="PROKAR_LIPOPROTEIN"/>
    <property type="match status" value="1"/>
</dbReference>
<organism evidence="2 3">
    <name type="scientific">Aeromicrobium choanae</name>
    <dbReference type="NCBI Taxonomy" id="1736691"/>
    <lineage>
        <taxon>Bacteria</taxon>
        <taxon>Bacillati</taxon>
        <taxon>Actinomycetota</taxon>
        <taxon>Actinomycetes</taxon>
        <taxon>Propionibacteriales</taxon>
        <taxon>Nocardioidaceae</taxon>
        <taxon>Aeromicrobium</taxon>
    </lineage>
</organism>
<keyword evidence="1" id="KW-0732">Signal</keyword>
<dbReference type="STRING" id="1736691.SAMN06295964_2615"/>
<sequence length="198" mass="20868">MTVRRLLIGAVAAAALLAGCADEEPKGGTDRDDVPATLLQREDLPEVEKVSTDDRSVLTRTNCAAMEGEYNLTITDSDDVSALYVLADGDQVRSSLQGPAQNQTTIDHTIDQVDAAITECLTADIPSGSFERIEGLPDGAVGFRTVQDTSEGPQTTERVYAPADDDTAVVVTVDHLGEGEPSVTAAELLPQAVQRAQG</sequence>
<reference evidence="3" key="1">
    <citation type="submission" date="2017-02" db="EMBL/GenBank/DDBJ databases">
        <authorList>
            <person name="Varghese N."/>
            <person name="Submissions S."/>
        </authorList>
    </citation>
    <scope>NUCLEOTIDE SEQUENCE [LARGE SCALE GENOMIC DNA]</scope>
    <source>
        <strain evidence="3">9H-4</strain>
    </source>
</reference>
<evidence type="ECO:0000313" key="2">
    <source>
        <dbReference type="EMBL" id="SKB09316.1"/>
    </source>
</evidence>
<dbReference type="RefSeq" id="WP_078700563.1">
    <property type="nucleotide sequence ID" value="NZ_LT796768.1"/>
</dbReference>
<dbReference type="AlphaFoldDB" id="A0A1T4Z5U1"/>
<keyword evidence="3" id="KW-1185">Reference proteome</keyword>
<gene>
    <name evidence="2" type="ORF">SAMN06295964_2615</name>
</gene>
<evidence type="ECO:0008006" key="4">
    <source>
        <dbReference type="Google" id="ProtNLM"/>
    </source>
</evidence>
<evidence type="ECO:0000256" key="1">
    <source>
        <dbReference type="SAM" id="SignalP"/>
    </source>
</evidence>
<protein>
    <recommendedName>
        <fullName evidence="4">PknH-like extracellular domain-containing protein</fullName>
    </recommendedName>
</protein>
<dbReference type="EMBL" id="LT796768">
    <property type="protein sequence ID" value="SKB09316.1"/>
    <property type="molecule type" value="Genomic_DNA"/>
</dbReference>
<evidence type="ECO:0000313" key="3">
    <source>
        <dbReference type="Proteomes" id="UP000191040"/>
    </source>
</evidence>